<dbReference type="Proteomes" id="UP000053890">
    <property type="component" value="Unassembled WGS sequence"/>
</dbReference>
<accession>A0A0P9GGJ0</accession>
<feature type="region of interest" description="Disordered" evidence="1">
    <location>
        <begin position="199"/>
        <end position="232"/>
    </location>
</feature>
<feature type="compositionally biased region" description="Low complexity" evidence="1">
    <location>
        <begin position="156"/>
        <end position="168"/>
    </location>
</feature>
<evidence type="ECO:0000313" key="3">
    <source>
        <dbReference type="Proteomes" id="UP000053890"/>
    </source>
</evidence>
<dbReference type="EMBL" id="KQ474089">
    <property type="protein sequence ID" value="KPV71986.1"/>
    <property type="molecule type" value="Genomic_DNA"/>
</dbReference>
<dbReference type="AlphaFoldDB" id="A0A0P9GGJ0"/>
<feature type="compositionally biased region" description="Low complexity" evidence="1">
    <location>
        <begin position="278"/>
        <end position="310"/>
    </location>
</feature>
<dbReference type="GeneID" id="28978650"/>
<name>A0A0P9GGJ0_RHOGW</name>
<dbReference type="RefSeq" id="XP_018268035.1">
    <property type="nucleotide sequence ID" value="XM_018418202.1"/>
</dbReference>
<sequence>GVAALGRAVGCSGGHAARAHELHGGEERHQWARRDEAATGKEEFSTTTYLGDVTTYVKTTRPIVNPGGYTFGTLTGYVPVPTTTASSTAAAVNSTSSSPSSLEPPAPSSASFSRSVTSLPAAPTSSSPPSSAPASASSAPDTREPWASRDADADAAESSPAATPSAARRLVKRAAAPEPAWDFAGVDAHLLHRRGEDFEAAEGEAASSQVQIQEQEEATVTGKEEFSTSTNRQGGVVTLVKTTRPIVNPGGYVIGTLDGAWVDVARQTDRTTLPPSPTSTLAAVTSSSSRTSVLDAAPASSVDAPTTTAAPAPPAHKRAHDELRRRNVVQLA</sequence>
<evidence type="ECO:0000313" key="2">
    <source>
        <dbReference type="EMBL" id="KPV71986.1"/>
    </source>
</evidence>
<reference evidence="2 3" key="1">
    <citation type="journal article" date="2015" name="Front. Microbiol.">
        <title>Genome sequence of the plant growth promoting endophytic yeast Rhodotorula graminis WP1.</title>
        <authorList>
            <person name="Firrincieli A."/>
            <person name="Otillar R."/>
            <person name="Salamov A."/>
            <person name="Schmutz J."/>
            <person name="Khan Z."/>
            <person name="Redman R.S."/>
            <person name="Fleck N.D."/>
            <person name="Lindquist E."/>
            <person name="Grigoriev I.V."/>
            <person name="Doty S.L."/>
        </authorList>
    </citation>
    <scope>NUCLEOTIDE SEQUENCE [LARGE SCALE GENOMIC DNA]</scope>
    <source>
        <strain evidence="2 3">WP1</strain>
    </source>
</reference>
<keyword evidence="3" id="KW-1185">Reference proteome</keyword>
<organism evidence="2 3">
    <name type="scientific">Rhodotorula graminis (strain WP1)</name>
    <dbReference type="NCBI Taxonomy" id="578459"/>
    <lineage>
        <taxon>Eukaryota</taxon>
        <taxon>Fungi</taxon>
        <taxon>Dikarya</taxon>
        <taxon>Basidiomycota</taxon>
        <taxon>Pucciniomycotina</taxon>
        <taxon>Microbotryomycetes</taxon>
        <taxon>Sporidiobolales</taxon>
        <taxon>Sporidiobolaceae</taxon>
        <taxon>Rhodotorula</taxon>
    </lineage>
</organism>
<protein>
    <submittedName>
        <fullName evidence="2">Uncharacterized protein</fullName>
    </submittedName>
</protein>
<feature type="compositionally biased region" description="Basic and acidic residues" evidence="1">
    <location>
        <begin position="141"/>
        <end position="152"/>
    </location>
</feature>
<dbReference type="OMA" id="HQWARRD"/>
<feature type="region of interest" description="Disordered" evidence="1">
    <location>
        <begin position="269"/>
        <end position="332"/>
    </location>
</feature>
<dbReference type="OrthoDB" id="2529591at2759"/>
<feature type="region of interest" description="Disordered" evidence="1">
    <location>
        <begin position="91"/>
        <end position="171"/>
    </location>
</feature>
<evidence type="ECO:0000256" key="1">
    <source>
        <dbReference type="SAM" id="MobiDB-lite"/>
    </source>
</evidence>
<feature type="compositionally biased region" description="Low complexity" evidence="1">
    <location>
        <begin position="108"/>
        <end position="140"/>
    </location>
</feature>
<feature type="non-terminal residue" evidence="2">
    <location>
        <position position="1"/>
    </location>
</feature>
<feature type="compositionally biased region" description="Low complexity" evidence="1">
    <location>
        <begin position="91"/>
        <end position="101"/>
    </location>
</feature>
<gene>
    <name evidence="2" type="ORF">RHOBADRAFT_56128</name>
</gene>
<proteinExistence type="predicted"/>